<evidence type="ECO:0008006" key="5">
    <source>
        <dbReference type="Google" id="ProtNLM"/>
    </source>
</evidence>
<name>A0A0F9RE35_9ZZZZ</name>
<comment type="caution">
    <text evidence="4">The sequence shown here is derived from an EMBL/GenBank/DDBJ whole genome shotgun (WGS) entry which is preliminary data.</text>
</comment>
<keyword evidence="3" id="KW-0472">Membrane</keyword>
<protein>
    <recommendedName>
        <fullName evidence="5">Conjugal transfer protein TraB</fullName>
    </recommendedName>
</protein>
<accession>A0A0F9RE35</accession>
<dbReference type="Pfam" id="PF03743">
    <property type="entry name" value="TrbI"/>
    <property type="match status" value="1"/>
</dbReference>
<sequence length="454" mass="48821">MSFNFENMSPQRKQWLMLSAGVIALITIVYLFADSGSGKKERRDDTVISNVLTDNNTREIGIDAMAARLESVEQDLRDRERQLQQTEADLKRVKDSAGVGTDVAREVAKLKETVIRMSKQNDELRQEQETINRQIRDGEIGVPSIQGNGSAGMGATTGQGATGVEGTSAATGEPGSAEDYFRNAPVPTFGDSRNAGANSGQAGANQEGEPTQSRNLGFEDVAYEFEETTKSQADDETQDEGGIYIPSGSLLTGTLLTGLDAPTGQGARRDPFPVVLRVQKEAILPNQFLADIRECMVIMSGYGDLSSERVYLRTEGISCVREDGKSIEARMEGYAVGEDGKAGMRGRLVTKQGQMIARSMTAGFMSGVAGAFDVNPVPVVQTNPQGNQPQYLDAFSDKSVQSGLVNGAGSALERIADFYLELANSTYPVLELDAGRQIDVVITLITTSTRAQNS</sequence>
<dbReference type="CDD" id="cd16430">
    <property type="entry name" value="TraB"/>
    <property type="match status" value="1"/>
</dbReference>
<evidence type="ECO:0000256" key="2">
    <source>
        <dbReference type="SAM" id="MobiDB-lite"/>
    </source>
</evidence>
<evidence type="ECO:0000313" key="4">
    <source>
        <dbReference type="EMBL" id="KKN23331.1"/>
    </source>
</evidence>
<dbReference type="AlphaFoldDB" id="A0A0F9RE35"/>
<keyword evidence="3" id="KW-0812">Transmembrane</keyword>
<feature type="region of interest" description="Disordered" evidence="2">
    <location>
        <begin position="140"/>
        <end position="215"/>
    </location>
</feature>
<keyword evidence="3" id="KW-1133">Transmembrane helix</keyword>
<feature type="transmembrane region" description="Helical" evidence="3">
    <location>
        <begin position="15"/>
        <end position="33"/>
    </location>
</feature>
<feature type="coiled-coil region" evidence="1">
    <location>
        <begin position="62"/>
        <end position="137"/>
    </location>
</feature>
<evidence type="ECO:0000256" key="1">
    <source>
        <dbReference type="SAM" id="Coils"/>
    </source>
</evidence>
<dbReference type="InterPro" id="IPR005498">
    <property type="entry name" value="T4SS_VirB10/TraB/TrbI"/>
</dbReference>
<gene>
    <name evidence="4" type="ORF">LCGC14_0905970</name>
</gene>
<organism evidence="4">
    <name type="scientific">marine sediment metagenome</name>
    <dbReference type="NCBI Taxonomy" id="412755"/>
    <lineage>
        <taxon>unclassified sequences</taxon>
        <taxon>metagenomes</taxon>
        <taxon>ecological metagenomes</taxon>
    </lineage>
</organism>
<reference evidence="4" key="1">
    <citation type="journal article" date="2015" name="Nature">
        <title>Complex archaea that bridge the gap between prokaryotes and eukaryotes.</title>
        <authorList>
            <person name="Spang A."/>
            <person name="Saw J.H."/>
            <person name="Jorgensen S.L."/>
            <person name="Zaremba-Niedzwiedzka K."/>
            <person name="Martijn J."/>
            <person name="Lind A.E."/>
            <person name="van Eijk R."/>
            <person name="Schleper C."/>
            <person name="Guy L."/>
            <person name="Ettema T.J."/>
        </authorList>
    </citation>
    <scope>NUCLEOTIDE SEQUENCE</scope>
</reference>
<evidence type="ECO:0000256" key="3">
    <source>
        <dbReference type="SAM" id="Phobius"/>
    </source>
</evidence>
<keyword evidence="1" id="KW-0175">Coiled coil</keyword>
<feature type="compositionally biased region" description="Gly residues" evidence="2">
    <location>
        <begin position="149"/>
        <end position="163"/>
    </location>
</feature>
<feature type="compositionally biased region" description="Low complexity" evidence="2">
    <location>
        <begin position="194"/>
        <end position="208"/>
    </location>
</feature>
<dbReference type="EMBL" id="LAZR01002982">
    <property type="protein sequence ID" value="KKN23331.1"/>
    <property type="molecule type" value="Genomic_DNA"/>
</dbReference>
<proteinExistence type="predicted"/>